<proteinExistence type="predicted"/>
<dbReference type="AlphaFoldDB" id="G5AGR0"/>
<dbReference type="EMBL" id="JH159167">
    <property type="protein sequence ID" value="EGZ05340.1"/>
    <property type="molecule type" value="Genomic_DNA"/>
</dbReference>
<dbReference type="KEGG" id="psoj:PHYSODRAFT_362563"/>
<keyword evidence="3" id="KW-1185">Reference proteome</keyword>
<gene>
    <name evidence="2" type="ORF">PHYSODRAFT_362563</name>
</gene>
<accession>G5AGR0</accession>
<protein>
    <submittedName>
        <fullName evidence="2">Uncharacterized protein</fullName>
    </submittedName>
</protein>
<organism evidence="2 3">
    <name type="scientific">Phytophthora sojae (strain P6497)</name>
    <name type="common">Soybean stem and root rot agent</name>
    <name type="synonym">Phytophthora megasperma f. sp. glycines</name>
    <dbReference type="NCBI Taxonomy" id="1094619"/>
    <lineage>
        <taxon>Eukaryota</taxon>
        <taxon>Sar</taxon>
        <taxon>Stramenopiles</taxon>
        <taxon>Oomycota</taxon>
        <taxon>Peronosporomycetes</taxon>
        <taxon>Peronosporales</taxon>
        <taxon>Peronosporaceae</taxon>
        <taxon>Phytophthora</taxon>
    </lineage>
</organism>
<evidence type="ECO:0000256" key="1">
    <source>
        <dbReference type="SAM" id="MobiDB-lite"/>
    </source>
</evidence>
<feature type="region of interest" description="Disordered" evidence="1">
    <location>
        <begin position="120"/>
        <end position="146"/>
    </location>
</feature>
<feature type="region of interest" description="Disordered" evidence="1">
    <location>
        <begin position="46"/>
        <end position="73"/>
    </location>
</feature>
<evidence type="ECO:0000313" key="3">
    <source>
        <dbReference type="Proteomes" id="UP000002640"/>
    </source>
</evidence>
<evidence type="ECO:0000313" key="2">
    <source>
        <dbReference type="EMBL" id="EGZ05340.1"/>
    </source>
</evidence>
<dbReference type="RefSeq" id="XP_009539261.1">
    <property type="nucleotide sequence ID" value="XM_009540966.1"/>
</dbReference>
<dbReference type="Proteomes" id="UP000002640">
    <property type="component" value="Unassembled WGS sequence"/>
</dbReference>
<dbReference type="InParanoid" id="G5AGR0"/>
<feature type="compositionally biased region" description="Basic and acidic residues" evidence="1">
    <location>
        <begin position="122"/>
        <end position="135"/>
    </location>
</feature>
<reference evidence="2 3" key="1">
    <citation type="journal article" date="2006" name="Science">
        <title>Phytophthora genome sequences uncover evolutionary origins and mechanisms of pathogenesis.</title>
        <authorList>
            <person name="Tyler B.M."/>
            <person name="Tripathy S."/>
            <person name="Zhang X."/>
            <person name="Dehal P."/>
            <person name="Jiang R.H."/>
            <person name="Aerts A."/>
            <person name="Arredondo F.D."/>
            <person name="Baxter L."/>
            <person name="Bensasson D."/>
            <person name="Beynon J.L."/>
            <person name="Chapman J."/>
            <person name="Damasceno C.M."/>
            <person name="Dorrance A.E."/>
            <person name="Dou D."/>
            <person name="Dickerman A.W."/>
            <person name="Dubchak I.L."/>
            <person name="Garbelotto M."/>
            <person name="Gijzen M."/>
            <person name="Gordon S.G."/>
            <person name="Govers F."/>
            <person name="Grunwald N.J."/>
            <person name="Huang W."/>
            <person name="Ivors K.L."/>
            <person name="Jones R.W."/>
            <person name="Kamoun S."/>
            <person name="Krampis K."/>
            <person name="Lamour K.H."/>
            <person name="Lee M.K."/>
            <person name="McDonald W.H."/>
            <person name="Medina M."/>
            <person name="Meijer H.J."/>
            <person name="Nordberg E.K."/>
            <person name="Maclean D.J."/>
            <person name="Ospina-Giraldo M.D."/>
            <person name="Morris P.F."/>
            <person name="Phuntumart V."/>
            <person name="Putnam N.H."/>
            <person name="Rash S."/>
            <person name="Rose J.K."/>
            <person name="Sakihama Y."/>
            <person name="Salamov A.A."/>
            <person name="Savidor A."/>
            <person name="Scheuring C.F."/>
            <person name="Smith B.M."/>
            <person name="Sobral B.W."/>
            <person name="Terry A."/>
            <person name="Torto-Alalibo T.A."/>
            <person name="Win J."/>
            <person name="Xu Z."/>
            <person name="Zhang H."/>
            <person name="Grigoriev I.V."/>
            <person name="Rokhsar D.S."/>
            <person name="Boore J.L."/>
        </authorList>
    </citation>
    <scope>NUCLEOTIDE SEQUENCE [LARGE SCALE GENOMIC DNA]</scope>
    <source>
        <strain evidence="2 3">P6497</strain>
    </source>
</reference>
<dbReference type="GeneID" id="20650245"/>
<dbReference type="SMR" id="G5AGR0"/>
<sequence>MDRKVLDELRANLRAARKDAQNARAEANTIRTEAKRSIQEINDRLDQSRAETAAVREDGNRRLEQAQRQSEEHRHEIAAARQETAAVREQAQRQFEEHRQEIAAARQETAVARQETAAVREQAQRQSEEHRHDIAAARQETAAVREQAQRQFEEHRQEIASARQETAAARTSDALAASRHEELLTEIRKLRELLNWKSRTSTRNPQKTDLTHEFIIMAGRKKHISNSKKVEHIPKFDPETRRARDRITTSQTPTLRDGEFIRMSVLSRQTRTAERAIREHEKNGEFLLQRGYMANGIDLRQNIKAAGKRTYSEVIDLAGNGKRRRRTLVN</sequence>
<name>G5AGR0_PHYSP</name>